<dbReference type="InterPro" id="IPR044548">
    <property type="entry name" value="AF0060_NTP-PPase_MazG-like"/>
</dbReference>
<evidence type="ECO:0000313" key="2">
    <source>
        <dbReference type="Proteomes" id="UP000662857"/>
    </source>
</evidence>
<sequence length="104" mass="10915">MRAVRAAVAWLDEHQGTGREQQTIRILKLTEEAGEAARAWIGATGQNPRHAVTHSVDDVAAELADTAITALVAIESLGCDANQVMADCAAKILARIGRSPAGVD</sequence>
<proteinExistence type="predicted"/>
<accession>A0A895YRQ7</accession>
<keyword evidence="2" id="KW-1185">Reference proteome</keyword>
<reference evidence="1" key="1">
    <citation type="submission" date="2021-02" db="EMBL/GenBank/DDBJ databases">
        <title>Natrosporangium hydrolyticum gen. nov., sp. nov, a haloalkaliphilic actinobacterium from a soda solonchak soil.</title>
        <authorList>
            <person name="Sorokin D.Y."/>
            <person name="Khijniak T.V."/>
            <person name="Zakharycheva A.P."/>
            <person name="Boueva O.V."/>
            <person name="Ariskina E.V."/>
            <person name="Hahnke R.L."/>
            <person name="Bunk B."/>
            <person name="Sproer C."/>
            <person name="Schumann P."/>
            <person name="Evtushenko L.I."/>
            <person name="Kublanov I.V."/>
        </authorList>
    </citation>
    <scope>NUCLEOTIDE SEQUENCE</scope>
    <source>
        <strain evidence="1">DSM 106523</strain>
    </source>
</reference>
<dbReference type="Proteomes" id="UP000662857">
    <property type="component" value="Chromosome"/>
</dbReference>
<organism evidence="1 2">
    <name type="scientific">Natronosporangium hydrolyticum</name>
    <dbReference type="NCBI Taxonomy" id="2811111"/>
    <lineage>
        <taxon>Bacteria</taxon>
        <taxon>Bacillati</taxon>
        <taxon>Actinomycetota</taxon>
        <taxon>Actinomycetes</taxon>
        <taxon>Micromonosporales</taxon>
        <taxon>Micromonosporaceae</taxon>
        <taxon>Natronosporangium</taxon>
    </lineage>
</organism>
<dbReference type="CDD" id="cd11533">
    <property type="entry name" value="NTP-PPase_Af0060_like"/>
    <property type="match status" value="1"/>
</dbReference>
<evidence type="ECO:0000313" key="1">
    <source>
        <dbReference type="EMBL" id="QSB17486.1"/>
    </source>
</evidence>
<dbReference type="AlphaFoldDB" id="A0A895YRQ7"/>
<dbReference type="SUPFAM" id="SSF101386">
    <property type="entry name" value="all-alpha NTP pyrophosphatases"/>
    <property type="match status" value="1"/>
</dbReference>
<protein>
    <submittedName>
        <fullName evidence="1">MazG-like family protein</fullName>
    </submittedName>
</protein>
<dbReference type="Gene3D" id="1.10.287.1080">
    <property type="entry name" value="MazG-like"/>
    <property type="match status" value="1"/>
</dbReference>
<dbReference type="EMBL" id="CP070499">
    <property type="protein sequence ID" value="QSB17486.1"/>
    <property type="molecule type" value="Genomic_DNA"/>
</dbReference>
<name>A0A895YRQ7_9ACTN</name>
<gene>
    <name evidence="1" type="ORF">JQS43_21400</name>
</gene>
<dbReference type="KEGG" id="nhy:JQS43_21400"/>